<organism evidence="1 2">
    <name type="scientific">Crepidotus variabilis</name>
    <dbReference type="NCBI Taxonomy" id="179855"/>
    <lineage>
        <taxon>Eukaryota</taxon>
        <taxon>Fungi</taxon>
        <taxon>Dikarya</taxon>
        <taxon>Basidiomycota</taxon>
        <taxon>Agaricomycotina</taxon>
        <taxon>Agaricomycetes</taxon>
        <taxon>Agaricomycetidae</taxon>
        <taxon>Agaricales</taxon>
        <taxon>Agaricineae</taxon>
        <taxon>Crepidotaceae</taxon>
        <taxon>Crepidotus</taxon>
    </lineage>
</organism>
<sequence>FERFRCLLEAPYLASHVRDLEISCRMNSEIFGEFMLLRHLNSVQTFTFGFSNGNRNASSPRSWSTVPDEAKDLVISFIQQNHLSSLSLFCIKRLPVNFLLEMHQLKNLTVFSVNSLSSTLSAIKRPIRLERLKLLRHSIGFTNNLILGPFAIFDISTVTELRIDSGWSDDTPIFTQVLRLPTHLEFLDLSLADSMYFGAWNGNGNILSVLQPSALATLKSIKLKLSVQAAISFQPFGGFIDELERISKMNNLEEIAIDIQVEFDSSLDMDPTKWNRLDEVLSTGFPRLRKLSISTCVAIYFSVSPWEDAARIQGELEELFAENFHWARANLTFTASAEGVVI</sequence>
<protein>
    <submittedName>
        <fullName evidence="1">Uncharacterized protein</fullName>
    </submittedName>
</protein>
<dbReference type="OrthoDB" id="2745898at2759"/>
<dbReference type="Proteomes" id="UP000807306">
    <property type="component" value="Unassembled WGS sequence"/>
</dbReference>
<reference evidence="1" key="1">
    <citation type="submission" date="2020-11" db="EMBL/GenBank/DDBJ databases">
        <authorList>
            <consortium name="DOE Joint Genome Institute"/>
            <person name="Ahrendt S."/>
            <person name="Riley R."/>
            <person name="Andreopoulos W."/>
            <person name="Labutti K."/>
            <person name="Pangilinan J."/>
            <person name="Ruiz-Duenas F.J."/>
            <person name="Barrasa J.M."/>
            <person name="Sanchez-Garcia M."/>
            <person name="Camarero S."/>
            <person name="Miyauchi S."/>
            <person name="Serrano A."/>
            <person name="Linde D."/>
            <person name="Babiker R."/>
            <person name="Drula E."/>
            <person name="Ayuso-Fernandez I."/>
            <person name="Pacheco R."/>
            <person name="Padilla G."/>
            <person name="Ferreira P."/>
            <person name="Barriuso J."/>
            <person name="Kellner H."/>
            <person name="Castanera R."/>
            <person name="Alfaro M."/>
            <person name="Ramirez L."/>
            <person name="Pisabarro A.G."/>
            <person name="Kuo A."/>
            <person name="Tritt A."/>
            <person name="Lipzen A."/>
            <person name="He G."/>
            <person name="Yan M."/>
            <person name="Ng V."/>
            <person name="Cullen D."/>
            <person name="Martin F."/>
            <person name="Rosso M.-N."/>
            <person name="Henrissat B."/>
            <person name="Hibbett D."/>
            <person name="Martinez A.T."/>
            <person name="Grigoriev I.V."/>
        </authorList>
    </citation>
    <scope>NUCLEOTIDE SEQUENCE</scope>
    <source>
        <strain evidence="1">CBS 506.95</strain>
    </source>
</reference>
<comment type="caution">
    <text evidence="1">The sequence shown here is derived from an EMBL/GenBank/DDBJ whole genome shotgun (WGS) entry which is preliminary data.</text>
</comment>
<dbReference type="AlphaFoldDB" id="A0A9P6E7U9"/>
<feature type="non-terminal residue" evidence="1">
    <location>
        <position position="1"/>
    </location>
</feature>
<evidence type="ECO:0000313" key="2">
    <source>
        <dbReference type="Proteomes" id="UP000807306"/>
    </source>
</evidence>
<dbReference type="EMBL" id="MU157903">
    <property type="protein sequence ID" value="KAF9524151.1"/>
    <property type="molecule type" value="Genomic_DNA"/>
</dbReference>
<accession>A0A9P6E7U9</accession>
<proteinExistence type="predicted"/>
<gene>
    <name evidence="1" type="ORF">CPB83DRAFT_774264</name>
</gene>
<name>A0A9P6E7U9_9AGAR</name>
<keyword evidence="2" id="KW-1185">Reference proteome</keyword>
<evidence type="ECO:0000313" key="1">
    <source>
        <dbReference type="EMBL" id="KAF9524151.1"/>
    </source>
</evidence>